<name>A0A917N8B1_9GAMM</name>
<reference evidence="2" key="2">
    <citation type="submission" date="2020-09" db="EMBL/GenBank/DDBJ databases">
        <authorList>
            <person name="Sun Q."/>
            <person name="Ohkuma M."/>
        </authorList>
    </citation>
    <scope>NUCLEOTIDE SEQUENCE</scope>
    <source>
        <strain evidence="2">JCM 13919</strain>
    </source>
</reference>
<dbReference type="AlphaFoldDB" id="A0A917N8B1"/>
<dbReference type="Gene3D" id="3.40.50.1820">
    <property type="entry name" value="alpha/beta hydrolase"/>
    <property type="match status" value="1"/>
</dbReference>
<dbReference type="InterPro" id="IPR000073">
    <property type="entry name" value="AB_hydrolase_1"/>
</dbReference>
<keyword evidence="2" id="KW-0378">Hydrolase</keyword>
<protein>
    <submittedName>
        <fullName evidence="2">Alpha/beta hydrolase</fullName>
    </submittedName>
</protein>
<evidence type="ECO:0000259" key="1">
    <source>
        <dbReference type="Pfam" id="PF12697"/>
    </source>
</evidence>
<evidence type="ECO:0000313" key="3">
    <source>
        <dbReference type="Proteomes" id="UP000630149"/>
    </source>
</evidence>
<accession>A0A917N8B1</accession>
<reference evidence="2" key="1">
    <citation type="journal article" date="2014" name="Int. J. Syst. Evol. Microbiol.">
        <title>Complete genome sequence of Corynebacterium casei LMG S-19264T (=DSM 44701T), isolated from a smear-ripened cheese.</title>
        <authorList>
            <consortium name="US DOE Joint Genome Institute (JGI-PGF)"/>
            <person name="Walter F."/>
            <person name="Albersmeier A."/>
            <person name="Kalinowski J."/>
            <person name="Ruckert C."/>
        </authorList>
    </citation>
    <scope>NUCLEOTIDE SEQUENCE</scope>
    <source>
        <strain evidence="2">JCM 13919</strain>
    </source>
</reference>
<dbReference type="InterPro" id="IPR029058">
    <property type="entry name" value="AB_hydrolase_fold"/>
</dbReference>
<organism evidence="2 3">
    <name type="scientific">Legionella impletisoli</name>
    <dbReference type="NCBI Taxonomy" id="343510"/>
    <lineage>
        <taxon>Bacteria</taxon>
        <taxon>Pseudomonadati</taxon>
        <taxon>Pseudomonadota</taxon>
        <taxon>Gammaproteobacteria</taxon>
        <taxon>Legionellales</taxon>
        <taxon>Legionellaceae</taxon>
        <taxon>Legionella</taxon>
    </lineage>
</organism>
<dbReference type="Pfam" id="PF12697">
    <property type="entry name" value="Abhydrolase_6"/>
    <property type="match status" value="1"/>
</dbReference>
<dbReference type="SUPFAM" id="SSF53474">
    <property type="entry name" value="alpha/beta-Hydrolases"/>
    <property type="match status" value="1"/>
</dbReference>
<dbReference type="PANTHER" id="PTHR43194:SF2">
    <property type="entry name" value="PEROXISOMAL MEMBRANE PROTEIN LPX1"/>
    <property type="match status" value="1"/>
</dbReference>
<dbReference type="GO" id="GO:0016787">
    <property type="term" value="F:hydrolase activity"/>
    <property type="evidence" value="ECO:0007669"/>
    <property type="project" value="UniProtKB-KW"/>
</dbReference>
<feature type="domain" description="AB hydrolase-1" evidence="1">
    <location>
        <begin position="7"/>
        <end position="251"/>
    </location>
</feature>
<proteinExistence type="predicted"/>
<dbReference type="PANTHER" id="PTHR43194">
    <property type="entry name" value="HYDROLASE ALPHA/BETA FOLD FAMILY"/>
    <property type="match status" value="1"/>
</dbReference>
<dbReference type="InterPro" id="IPR050228">
    <property type="entry name" value="Carboxylesterase_BioH"/>
</dbReference>
<gene>
    <name evidence="2" type="ORF">GCM10007966_00550</name>
</gene>
<evidence type="ECO:0000313" key="2">
    <source>
        <dbReference type="EMBL" id="GGI75654.1"/>
    </source>
</evidence>
<comment type="caution">
    <text evidence="2">The sequence shown here is derived from an EMBL/GenBank/DDBJ whole genome shotgun (WGS) entry which is preliminary data.</text>
</comment>
<keyword evidence="3" id="KW-1185">Reference proteome</keyword>
<dbReference type="EMBL" id="BMOB01000001">
    <property type="protein sequence ID" value="GGI75654.1"/>
    <property type="molecule type" value="Genomic_DNA"/>
</dbReference>
<dbReference type="Proteomes" id="UP000630149">
    <property type="component" value="Unassembled WGS sequence"/>
</dbReference>
<dbReference type="OrthoDB" id="5729753at2"/>
<sequence>MKPMIHFAHGNGFPSPCYHQMLTRLSSQFDVCYIDRIGHSIDYPVTENWHKLVEELIHSVKSNASEPVIAVGHSLGGVLSFRAAIEQPELFQAVVMLDSPIIGRFKSRLLRLSKTLGMIDHMTPAFRTRGRRHFWKTKEDAFNYLRSRELFKHFTDACLEDYIQYGMNKSDKGYSLRFDKTIEYQIYRTIPHMLYQYEGRLTVPCALIYGSKSNVVDGLDLRNMKKNYNVTCYEISGTHMFPMEHPQLTAELIVRAIDELI</sequence>
<dbReference type="RefSeq" id="WP_131775308.1">
    <property type="nucleotide sequence ID" value="NZ_BMOB01000001.1"/>
</dbReference>